<evidence type="ECO:0000313" key="9">
    <source>
        <dbReference type="Proteomes" id="UP000234206"/>
    </source>
</evidence>
<comment type="caution">
    <text evidence="8">The sequence shown here is derived from an EMBL/GenBank/DDBJ whole genome shotgun (WGS) entry which is preliminary data.</text>
</comment>
<evidence type="ECO:0000256" key="7">
    <source>
        <dbReference type="HAMAP-Rule" id="MF_00114"/>
    </source>
</evidence>
<feature type="active site" description="Proton donor/acceptor" evidence="7">
    <location>
        <position position="208"/>
    </location>
</feature>
<dbReference type="GO" id="GO:0016052">
    <property type="term" value="P:carbohydrate catabolic process"/>
    <property type="evidence" value="ECO:0007669"/>
    <property type="project" value="TreeGrafter"/>
</dbReference>
<organism evidence="8 9">
    <name type="scientific">Kytococcus schroeteri</name>
    <dbReference type="NCBI Taxonomy" id="138300"/>
    <lineage>
        <taxon>Bacteria</taxon>
        <taxon>Bacillati</taxon>
        <taxon>Actinomycetota</taxon>
        <taxon>Actinomycetes</taxon>
        <taxon>Micrococcales</taxon>
        <taxon>Kytococcaceae</taxon>
        <taxon>Kytococcus</taxon>
    </lineage>
</organism>
<dbReference type="GO" id="GO:0006018">
    <property type="term" value="P:2-deoxyribose 1-phosphate catabolic process"/>
    <property type="evidence" value="ECO:0007669"/>
    <property type="project" value="UniProtKB-UniRule"/>
</dbReference>
<dbReference type="FunFam" id="3.20.20.70:FF:000044">
    <property type="entry name" value="Deoxyribose-phosphate aldolase"/>
    <property type="match status" value="1"/>
</dbReference>
<keyword evidence="9" id="KW-1185">Reference proteome</keyword>
<dbReference type="EMBL" id="PKIZ01000018">
    <property type="protein sequence ID" value="PKZ41115.1"/>
    <property type="molecule type" value="Genomic_DNA"/>
</dbReference>
<dbReference type="Gene3D" id="3.20.20.70">
    <property type="entry name" value="Aldolase class I"/>
    <property type="match status" value="1"/>
</dbReference>
<evidence type="ECO:0000256" key="1">
    <source>
        <dbReference type="ARBA" id="ARBA00010936"/>
    </source>
</evidence>
<dbReference type="AlphaFoldDB" id="A0A2I1P8Z8"/>
<dbReference type="EC" id="4.1.2.4" evidence="7"/>
<keyword evidence="4 7" id="KW-0704">Schiff base</keyword>
<dbReference type="InterPro" id="IPR002915">
    <property type="entry name" value="DeoC/FbaB/LacD_aldolase"/>
</dbReference>
<dbReference type="SUPFAM" id="SSF51569">
    <property type="entry name" value="Aldolase"/>
    <property type="match status" value="1"/>
</dbReference>
<comment type="subcellular location">
    <subcellularLocation>
        <location evidence="7">Cytoplasm</location>
    </subcellularLocation>
</comment>
<evidence type="ECO:0000256" key="4">
    <source>
        <dbReference type="ARBA" id="ARBA00023270"/>
    </source>
</evidence>
<evidence type="ECO:0000256" key="2">
    <source>
        <dbReference type="ARBA" id="ARBA00022490"/>
    </source>
</evidence>
<feature type="active site" description="Schiff-base intermediate with acetaldehyde" evidence="7">
    <location>
        <position position="179"/>
    </location>
</feature>
<dbReference type="GO" id="GO:0004139">
    <property type="term" value="F:deoxyribose-phosphate aldolase activity"/>
    <property type="evidence" value="ECO:0007669"/>
    <property type="project" value="UniProtKB-UniRule"/>
</dbReference>
<reference evidence="8 9" key="1">
    <citation type="submission" date="2017-12" db="EMBL/GenBank/DDBJ databases">
        <title>Phylogenetic diversity of female urinary microbiome.</title>
        <authorList>
            <person name="Thomas-White K."/>
            <person name="Wolfe A.J."/>
        </authorList>
    </citation>
    <scope>NUCLEOTIDE SEQUENCE [LARGE SCALE GENOMIC DNA]</scope>
    <source>
        <strain evidence="8 9">UMB1298</strain>
    </source>
</reference>
<evidence type="ECO:0000256" key="3">
    <source>
        <dbReference type="ARBA" id="ARBA00023239"/>
    </source>
</evidence>
<dbReference type="InterPro" id="IPR028581">
    <property type="entry name" value="DeoC_typeI"/>
</dbReference>
<dbReference type="PANTHER" id="PTHR10889:SF1">
    <property type="entry name" value="DEOXYRIBOSE-PHOSPHATE ALDOLASE"/>
    <property type="match status" value="1"/>
</dbReference>
<comment type="pathway">
    <text evidence="7">Carbohydrate degradation; 2-deoxy-D-ribose 1-phosphate degradation; D-glyceraldehyde 3-phosphate and acetaldehyde from 2-deoxy-alpha-D-ribose 1-phosphate: step 2/2.</text>
</comment>
<dbReference type="OrthoDB" id="6579831at2"/>
<comment type="function">
    <text evidence="6 7">Catalyzes a reversible aldol reaction between acetaldehyde and D-glyceraldehyde 3-phosphate to generate 2-deoxy-D-ribose 5-phosphate.</text>
</comment>
<gene>
    <name evidence="7 8" type="primary">deoC</name>
    <name evidence="8" type="ORF">CYJ76_09265</name>
</gene>
<dbReference type="GO" id="GO:0009264">
    <property type="term" value="P:deoxyribonucleotide catabolic process"/>
    <property type="evidence" value="ECO:0007669"/>
    <property type="project" value="UniProtKB-UniRule"/>
</dbReference>
<dbReference type="Pfam" id="PF01791">
    <property type="entry name" value="DeoC"/>
    <property type="match status" value="1"/>
</dbReference>
<comment type="similarity">
    <text evidence="1 7">Belongs to the DeoC/FbaB aldolase family. DeoC type 1 subfamily.</text>
</comment>
<dbReference type="GO" id="GO:0005737">
    <property type="term" value="C:cytoplasm"/>
    <property type="evidence" value="ECO:0007669"/>
    <property type="project" value="UniProtKB-SubCell"/>
</dbReference>
<evidence type="ECO:0000256" key="6">
    <source>
        <dbReference type="ARBA" id="ARBA00056337"/>
    </source>
</evidence>
<dbReference type="PIRSF" id="PIRSF001357">
    <property type="entry name" value="DeoC"/>
    <property type="match status" value="1"/>
</dbReference>
<dbReference type="Proteomes" id="UP000234206">
    <property type="component" value="Unassembled WGS sequence"/>
</dbReference>
<keyword evidence="3 7" id="KW-0456">Lyase</keyword>
<accession>A0A2I1P8Z8</accession>
<proteinExistence type="inferred from homology"/>
<dbReference type="PANTHER" id="PTHR10889">
    <property type="entry name" value="DEOXYRIBOSE-PHOSPHATE ALDOLASE"/>
    <property type="match status" value="1"/>
</dbReference>
<evidence type="ECO:0000313" key="8">
    <source>
        <dbReference type="EMBL" id="PKZ41115.1"/>
    </source>
</evidence>
<dbReference type="CDD" id="cd00959">
    <property type="entry name" value="DeoC"/>
    <property type="match status" value="1"/>
</dbReference>
<keyword evidence="2 7" id="KW-0963">Cytoplasm</keyword>
<sequence length="269" mass="27439">MTDRYAPGTALTLQQVADLFDHALLKPELTTDEVTAGVREVAALNAFSVCVRPSDVPLAARTIAETVADGAGEGDGEPSRTTVCTVIGFPHGTTSTAAKVAEAEQAVADGATELDMVLNIGRLRSGEVDAVQADVAAVVEAGHAHDVPVKVILETALLDDAQKVAACRASEAAGADFVKTSTGFAGGGATLPDVRLMRQNTGEQVQVKASGGVRDVDTLLAMLAEGVTRIGTSSTSALMAGARERLAAGTLVVPEPPATLDEATADSTY</sequence>
<dbReference type="InterPro" id="IPR013785">
    <property type="entry name" value="Aldolase_TIM"/>
</dbReference>
<dbReference type="NCBIfam" id="TIGR00126">
    <property type="entry name" value="deoC"/>
    <property type="match status" value="1"/>
</dbReference>
<dbReference type="InterPro" id="IPR011343">
    <property type="entry name" value="DeoC"/>
</dbReference>
<dbReference type="RefSeq" id="WP_101849936.1">
    <property type="nucleotide sequence ID" value="NZ_JBHLVH010000010.1"/>
</dbReference>
<dbReference type="SMART" id="SM01133">
    <property type="entry name" value="DeoC"/>
    <property type="match status" value="1"/>
</dbReference>
<evidence type="ECO:0000256" key="5">
    <source>
        <dbReference type="ARBA" id="ARBA00048791"/>
    </source>
</evidence>
<name>A0A2I1P8Z8_9MICO</name>
<comment type="catalytic activity">
    <reaction evidence="5 7">
        <text>2-deoxy-D-ribose 5-phosphate = D-glyceraldehyde 3-phosphate + acetaldehyde</text>
        <dbReference type="Rhea" id="RHEA:12821"/>
        <dbReference type="ChEBI" id="CHEBI:15343"/>
        <dbReference type="ChEBI" id="CHEBI:59776"/>
        <dbReference type="ChEBI" id="CHEBI:62877"/>
        <dbReference type="EC" id="4.1.2.4"/>
    </reaction>
</comment>
<dbReference type="HAMAP" id="MF_00114">
    <property type="entry name" value="DeoC_type1"/>
    <property type="match status" value="1"/>
</dbReference>
<feature type="active site" description="Proton donor/acceptor" evidence="7">
    <location>
        <position position="115"/>
    </location>
</feature>
<dbReference type="UniPathway" id="UPA00002">
    <property type="reaction ID" value="UER00468"/>
</dbReference>
<protein>
    <recommendedName>
        <fullName evidence="7">Deoxyribose-phosphate aldolase</fullName>
        <shortName evidence="7">DERA</shortName>
        <ecNumber evidence="7">4.1.2.4</ecNumber>
    </recommendedName>
    <alternativeName>
        <fullName evidence="7">2-deoxy-D-ribose 5-phosphate aldolase</fullName>
    </alternativeName>
    <alternativeName>
        <fullName evidence="7">Phosphodeoxyriboaldolase</fullName>
        <shortName evidence="7">Deoxyriboaldolase</shortName>
    </alternativeName>
</protein>